<evidence type="ECO:0000313" key="4">
    <source>
        <dbReference type="Proteomes" id="UP000693970"/>
    </source>
</evidence>
<evidence type="ECO:0000256" key="1">
    <source>
        <dbReference type="SAM" id="Coils"/>
    </source>
</evidence>
<feature type="region of interest" description="Disordered" evidence="2">
    <location>
        <begin position="3310"/>
        <end position="3341"/>
    </location>
</feature>
<comment type="caution">
    <text evidence="3">The sequence shown here is derived from an EMBL/GenBank/DDBJ whole genome shotgun (WGS) entry which is preliminary data.</text>
</comment>
<feature type="compositionally biased region" description="Basic and acidic residues" evidence="2">
    <location>
        <begin position="406"/>
        <end position="416"/>
    </location>
</feature>
<reference evidence="3" key="1">
    <citation type="journal article" date="2021" name="Sci. Rep.">
        <title>Diploid genomic architecture of Nitzschia inconspicua, an elite biomass production diatom.</title>
        <authorList>
            <person name="Oliver A."/>
            <person name="Podell S."/>
            <person name="Pinowska A."/>
            <person name="Traller J.C."/>
            <person name="Smith S.R."/>
            <person name="McClure R."/>
            <person name="Beliaev A."/>
            <person name="Bohutskyi P."/>
            <person name="Hill E.A."/>
            <person name="Rabines A."/>
            <person name="Zheng H."/>
            <person name="Allen L.Z."/>
            <person name="Kuo A."/>
            <person name="Grigoriev I.V."/>
            <person name="Allen A.E."/>
            <person name="Hazlebeck D."/>
            <person name="Allen E.E."/>
        </authorList>
    </citation>
    <scope>NUCLEOTIDE SEQUENCE</scope>
    <source>
        <strain evidence="3">Hildebrandi</strain>
    </source>
</reference>
<dbReference type="PANTHER" id="PTHR23159">
    <property type="entry name" value="CENTROSOMAL PROTEIN 2"/>
    <property type="match status" value="1"/>
</dbReference>
<organism evidence="3 4">
    <name type="scientific">Nitzschia inconspicua</name>
    <dbReference type="NCBI Taxonomy" id="303405"/>
    <lineage>
        <taxon>Eukaryota</taxon>
        <taxon>Sar</taxon>
        <taxon>Stramenopiles</taxon>
        <taxon>Ochrophyta</taxon>
        <taxon>Bacillariophyta</taxon>
        <taxon>Bacillariophyceae</taxon>
        <taxon>Bacillariophycidae</taxon>
        <taxon>Bacillariales</taxon>
        <taxon>Bacillariaceae</taxon>
        <taxon>Nitzschia</taxon>
    </lineage>
</organism>
<keyword evidence="1" id="KW-0175">Coiled coil</keyword>
<feature type="compositionally biased region" description="Polar residues" evidence="2">
    <location>
        <begin position="3310"/>
        <end position="3322"/>
    </location>
</feature>
<feature type="coiled-coil region" evidence="1">
    <location>
        <begin position="922"/>
        <end position="956"/>
    </location>
</feature>
<feature type="compositionally biased region" description="Basic and acidic residues" evidence="2">
    <location>
        <begin position="278"/>
        <end position="289"/>
    </location>
</feature>
<feature type="coiled-coil region" evidence="1">
    <location>
        <begin position="1536"/>
        <end position="1605"/>
    </location>
</feature>
<dbReference type="PANTHER" id="PTHR23159:SF31">
    <property type="entry name" value="CENTROSOME-ASSOCIATED PROTEIN CEP250 ISOFORM X1"/>
    <property type="match status" value="1"/>
</dbReference>
<feature type="region of interest" description="Disordered" evidence="2">
    <location>
        <begin position="94"/>
        <end position="191"/>
    </location>
</feature>
<gene>
    <name evidence="3" type="ORF">IV203_010733</name>
</gene>
<feature type="compositionally biased region" description="Polar residues" evidence="2">
    <location>
        <begin position="319"/>
        <end position="339"/>
    </location>
</feature>
<proteinExistence type="predicted"/>
<feature type="coiled-coil region" evidence="1">
    <location>
        <begin position="2515"/>
        <end position="2602"/>
    </location>
</feature>
<feature type="coiled-coil region" evidence="1">
    <location>
        <begin position="3223"/>
        <end position="3257"/>
    </location>
</feature>
<feature type="compositionally biased region" description="Basic and acidic residues" evidence="2">
    <location>
        <begin position="753"/>
        <end position="775"/>
    </location>
</feature>
<feature type="coiled-coil region" evidence="1">
    <location>
        <begin position="1413"/>
        <end position="1482"/>
    </location>
</feature>
<evidence type="ECO:0000256" key="2">
    <source>
        <dbReference type="SAM" id="MobiDB-lite"/>
    </source>
</evidence>
<feature type="coiled-coil region" evidence="1">
    <location>
        <begin position="2094"/>
        <end position="2443"/>
    </location>
</feature>
<feature type="region of interest" description="Disordered" evidence="2">
    <location>
        <begin position="402"/>
        <end position="458"/>
    </location>
</feature>
<sequence>MIDEPADLPAPLTPPVSEERVIRNARDFLTPSSSNNNNSNTLNADRPEEQVDSPNNSPPTTVGMAADVEDLDLSHLLSDLDDILTVQVSEEEFLHRNQSTKQTDTDCEDDNISTCTSQPTVDGPQPSMPSVQSVPSDEDGTKPLSSNNQQRVQEFQSTSNPTMATEASTTNTSSPHINGGRNGTTRTTPTSPAAIMEKENLLRELEDLRMDRDYLEQQLMETRNELDTAQTSLQKNIYDLEHELRSIRENTQRLNESRENEALEMELFELAQMAREQEEKELAAKKNAEQRALQQSSFSTRKRNAPTGKTGLDTKNDSEPNLNPNSASFNDRTVSDGHSNQFYQDKIKSLEEMLSKREFREQLLEKEIRDLQRKAEVESQKFRETQRQVAWFQEELLAMNEEQDDDNAKSDNDGGSKEPLGIIPEDHDISEDDDTNGLSREDTHISDSVREKPSRESKRIRLLQQQRLDLEHRVTDLLDEVGTLKVEQRQLQHEHRQQDSVLQQLRQEMKQQKEQYRMGDMLLQRQVKEWQERADSLQKQLKREQNASQELRHARRKEGLLWRRQVEELEKRIKDFEDAMEREKEKLSHERRLHEQVVTDLESRLGTLKSSAPCSSSERHKVDRAEDANIGTSTTVCSDEGCIPSPPSVSLLLKDAEDEIQKLKHQIHQIEGELSQSRHSESRLLFQLTKMEKQLEATQGEIGKLTERVTVLQTFLDISLNGSPSRQKSMREEYASYLETSPIAQYNPSSNRGWDDKNLQESRKISSESRPRHVKIKDQDVSSECSSVLSCTGASICSLSRSELSQQSILQDMQLKLDHELVKLKVRKDKLRRNSASSQNMGDSVRKYRSLLVSCADGNSLNSHDERAANEGRSTPKEETSLGFRFDSKIVKRGFASSSKSSQGDSISRHLANDNDDSALNLKALELEKEALEVVLADTEEKITSLAKTKADYEKREMEWEKERQHLHETISSLGSQNDVLKGNLGNYESQAASTLLELSSIKQLLEETRVSEMSLLRERESLTLLHNKIEEEKNEAVKNAMLKEQALINIQEKLQQQLERSQQERISSEQQMKHLGSQVSSVTILLDEANESNQLLGTELSKALAEKAEIFLSIARLQDERDSALAEKEKLQMTTKELDSKIVNLQIMIDEENKTISLLQADLKESQCTLAEKETIESELASLRERYSDLETHSSSDATRIKDMEQQLDDAANQHMIHEGIVTALQNASLEKEQRLLHLENQISNLKKSSNDLDERNMQLQANIEELKKILTNTDDQLTTLTIASKEQLENNQQRLKDLEAEVTALNNELSSMSDERRKISLELQQSQASVEDSRRHVEELQTEIKALQASKENLEDLICKKDQEINSIEGELSQSIDELNNLKTVLQSKDVDINRLADEDLSVTIMSKGQLENNQQRLKDLEAEVTALNNELSSMSDERRKISLELQQSQASVEDSRRHVEELQTEIKALQASKENLDDLICKKDQEINSIEGELSQSIDELNNLKTVLQSKDVDISRLADEDLSVTIMSKGQLENNQQRLKDLEAEVTALNNELSSMSDERRKISLELQQSQASVEDSRRHVEELQTEIKALQASKENLEDLICKKDQEINSIEGELSQSIDELNNLKTVLQSKDVDISRLADEDLSVTIMSKGQLENNQQRLKDLEAEVTALNNELSSMSDEGRKISLELQQSQASVEDSRRHVEELQTEIKALQASKENLDDLICKKDQEINSIEGELSQSIDELNNLKTVLQSKDVDISRLADEDLSVTIMSKGQLENNQQRLKDLEAEVTALNNELSSMSDERRKISLELQQSQASVEDSRRHVEELQTEIKALQASKENLEDLICKKDQEINSIEGELSQSIDELNNLKTVLQSKDVDINRLADEDLSVTIMSKGQLENNQQRLKDLEAEVTALNNELSSMSDERRKISLELQQSQASVEDSRRHVEELQTEIKALQASKENLEDLICKKDQEINSIEGELSQSIDELNNLKTVLQSKDVDINRLEEERLVHEEFSSRNLFLEREVLECDRRLSQVLAQSEEVTTDLSMNHVAISSFEEKSRTQDSQMAELPLRLSRMTEEMANRSADSDRECADLKKILKEVEEQLLEETTLRKKLSSQIELREMRLSETSNHLSDMEMLLQERTAEVETLKLQMREMELEAEKKDSLIEKKEERLSQASQALSEIEESLHEKENQLHFQEQRLLQASTALSEMEEILEEKECQGKIQDENLMHATLQVATMTEDLSAKEAEMKQKLQQQDTRLVEAASQLGELEKLVLSMTSDVEDRDIKMKALEAVVQRLEAELEQLNAEVETERTEKNRLSADLVEIQQCLSQKETQLDKQLKTVAKLTSQGDIWQLELDDLEGANQILVSKLQAIEEENKRLKHCESDVEVLTNQIVVLKDENSKAAELLAKVQEEREALSNQLIVAKDESSVLLKAIEEQEQRKAAVLQEEAGSELRLLQESYIDPERQCQTLQREGVLHSIDTACQEDCAAAASLADFERVALSAEIKELNEKLDSAKMLAQNRLEELQESSSKFCEERKILAVEVERAKEVLDIHKSKALALETMINELQNENKFLTNELEATRSGKDQRSSLLEKRITDVGSFRMGEIEVLDHLDELQKVKCQCDEERRSLSMKIQALTEENAGITSKVEALEKRESTSAFEYKELQEKYHELKGEMERCTAKTDEESKLLTVKMEASLEALGIASSELETYKERNANLQAAYAELQQQNAELRKKNVVLTDNECSFEAKINQLQYDNRKTVEGLQTKITVLESQKDAITESLNILREEFNNAKSSWQEERYKQNSTQEALQQKMVEAELEFNSQMIHLRDQAGGLQKDFIEVIAERDELLSMMQAIQDENKAAMEEVETMKGRFLSLENEKDLLASELNQLIDVHRALAAQRLKELSDIEKEKEALIDEKQSLQDENNRLSGELHAINLQAGTISKELHDLLDEHKSTVEALQEELSEIRVQREILLAKVGSLEEKVGDLEEKFRNAIKENETLMEELVTVKSQAQEIEVEGEMLSRELSEFSEEYKALAAKREHEIFVLKEERTRLVAQVKQLQDEFEELQQMAEDEEHDQKEFFVSFQKEREELKRERDESIRLSETLRGEVQTLKTQKKELESKITLFTAKIESQFVEIRHLNQSRDELASELEALEGKDMYRRELLSDLSSELNLTASREYKLQLENHELKERSIYEEVTIESLGSRERSVSDEMDDLQKELDDAAVREAMLQCEIVEASGERDAFKEQQNPDGSDNRFETTQEEFLRLIKGEREALLCVQTDMKGQLSLSGEDTVSNTERVGASASKEGASNGHCPVQ</sequence>
<feature type="region of interest" description="Disordered" evidence="2">
    <location>
        <begin position="278"/>
        <end position="339"/>
    </location>
</feature>
<dbReference type="Proteomes" id="UP000693970">
    <property type="component" value="Unassembled WGS sequence"/>
</dbReference>
<evidence type="ECO:0000313" key="3">
    <source>
        <dbReference type="EMBL" id="KAG7351373.1"/>
    </source>
</evidence>
<feature type="coiled-coil region" evidence="1">
    <location>
        <begin position="653"/>
        <end position="708"/>
    </location>
</feature>
<dbReference type="OrthoDB" id="10255522at2759"/>
<feature type="coiled-coil region" evidence="1">
    <location>
        <begin position="2864"/>
        <end position="3180"/>
    </location>
</feature>
<feature type="compositionally biased region" description="Polar residues" evidence="2">
    <location>
        <begin position="143"/>
        <end position="176"/>
    </location>
</feature>
<feature type="coiled-coil region" evidence="1">
    <location>
        <begin position="1223"/>
        <end position="1359"/>
    </location>
</feature>
<feature type="compositionally biased region" description="Low complexity" evidence="2">
    <location>
        <begin position="124"/>
        <end position="135"/>
    </location>
</feature>
<feature type="coiled-coil region" evidence="1">
    <location>
        <begin position="2652"/>
        <end position="2760"/>
    </location>
</feature>
<feature type="region of interest" description="Disordered" evidence="2">
    <location>
        <begin position="1"/>
        <end position="67"/>
    </location>
</feature>
<feature type="coiled-coil region" evidence="1">
    <location>
        <begin position="1782"/>
        <end position="1851"/>
    </location>
</feature>
<reference evidence="3" key="2">
    <citation type="submission" date="2021-04" db="EMBL/GenBank/DDBJ databases">
        <authorList>
            <person name="Podell S."/>
        </authorList>
    </citation>
    <scope>NUCLEOTIDE SEQUENCE</scope>
    <source>
        <strain evidence="3">Hildebrandi</strain>
    </source>
</reference>
<feature type="compositionally biased region" description="Basic and acidic residues" evidence="2">
    <location>
        <begin position="17"/>
        <end position="26"/>
    </location>
</feature>
<name>A0A9K3PL57_9STRA</name>
<feature type="region of interest" description="Disordered" evidence="2">
    <location>
        <begin position="745"/>
        <end position="775"/>
    </location>
</feature>
<feature type="coiled-coil region" evidence="1">
    <location>
        <begin position="361"/>
        <end position="388"/>
    </location>
</feature>
<accession>A0A9K3PL57</accession>
<dbReference type="EMBL" id="JAGRRH010000018">
    <property type="protein sequence ID" value="KAG7351373.1"/>
    <property type="molecule type" value="Genomic_DNA"/>
</dbReference>
<feature type="coiled-coil region" evidence="1">
    <location>
        <begin position="460"/>
        <end position="604"/>
    </location>
</feature>
<feature type="coiled-coil region" evidence="1">
    <location>
        <begin position="1905"/>
        <end position="2016"/>
    </location>
</feature>
<keyword evidence="4" id="KW-1185">Reference proteome</keyword>
<feature type="compositionally biased region" description="Basic and acidic residues" evidence="2">
    <location>
        <begin position="439"/>
        <end position="458"/>
    </location>
</feature>
<feature type="coiled-coil region" evidence="1">
    <location>
        <begin position="1016"/>
        <end position="1135"/>
    </location>
</feature>
<protein>
    <submittedName>
        <fullName evidence="3">Uncharacterized protein</fullName>
    </submittedName>
</protein>
<feature type="coiled-coil region" evidence="1">
    <location>
        <begin position="1659"/>
        <end position="1728"/>
    </location>
</feature>